<keyword evidence="3" id="KW-0560">Oxidoreductase</keyword>
<proteinExistence type="inferred from homology"/>
<dbReference type="PRINTS" id="PR00081">
    <property type="entry name" value="GDHRDH"/>
</dbReference>
<comment type="caution">
    <text evidence="4">The sequence shown here is derived from an EMBL/GenBank/DDBJ whole genome shotgun (WGS) entry which is preliminary data.</text>
</comment>
<organism evidence="4 5">
    <name type="scientific">Phaeomoniella chlamydospora</name>
    <name type="common">Phaeoacremonium chlamydosporum</name>
    <dbReference type="NCBI Taxonomy" id="158046"/>
    <lineage>
        <taxon>Eukaryota</taxon>
        <taxon>Fungi</taxon>
        <taxon>Dikarya</taxon>
        <taxon>Ascomycota</taxon>
        <taxon>Pezizomycotina</taxon>
        <taxon>Eurotiomycetes</taxon>
        <taxon>Chaetothyriomycetidae</taxon>
        <taxon>Phaeomoniellales</taxon>
        <taxon>Phaeomoniellaceae</taxon>
        <taxon>Phaeomoniella</taxon>
    </lineage>
</organism>
<evidence type="ECO:0000256" key="1">
    <source>
        <dbReference type="ARBA" id="ARBA00006484"/>
    </source>
</evidence>
<name>A0A0G2G598_PHACM</name>
<dbReference type="Gene3D" id="3.40.50.720">
    <property type="entry name" value="NAD(P)-binding Rossmann-like Domain"/>
    <property type="match status" value="1"/>
</dbReference>
<dbReference type="AlphaFoldDB" id="A0A0G2G598"/>
<keyword evidence="5" id="KW-1185">Reference proteome</keyword>
<dbReference type="Pfam" id="PF00106">
    <property type="entry name" value="adh_short"/>
    <property type="match status" value="1"/>
</dbReference>
<dbReference type="InterPro" id="IPR036291">
    <property type="entry name" value="NAD(P)-bd_dom_sf"/>
</dbReference>
<reference evidence="4 5" key="2">
    <citation type="submission" date="2015-05" db="EMBL/GenBank/DDBJ databases">
        <authorList>
            <person name="Morales-Cruz A."/>
            <person name="Amrine K.C."/>
            <person name="Cantu D."/>
        </authorList>
    </citation>
    <scope>NUCLEOTIDE SEQUENCE [LARGE SCALE GENOMIC DNA]</scope>
    <source>
        <strain evidence="4">UCRPC4</strain>
    </source>
</reference>
<dbReference type="PANTHER" id="PTHR24320:SF236">
    <property type="entry name" value="SHORT-CHAIN DEHYDROGENASE-RELATED"/>
    <property type="match status" value="1"/>
</dbReference>
<dbReference type="SUPFAM" id="SSF51735">
    <property type="entry name" value="NAD(P)-binding Rossmann-fold domains"/>
    <property type="match status" value="1"/>
</dbReference>
<evidence type="ECO:0000256" key="2">
    <source>
        <dbReference type="ARBA" id="ARBA00022857"/>
    </source>
</evidence>
<evidence type="ECO:0000313" key="4">
    <source>
        <dbReference type="EMBL" id="KKY18943.1"/>
    </source>
</evidence>
<dbReference type="InterPro" id="IPR002347">
    <property type="entry name" value="SDR_fam"/>
</dbReference>
<dbReference type="Proteomes" id="UP000053317">
    <property type="component" value="Unassembled WGS sequence"/>
</dbReference>
<dbReference type="GO" id="GO:0016491">
    <property type="term" value="F:oxidoreductase activity"/>
    <property type="evidence" value="ECO:0007669"/>
    <property type="project" value="UniProtKB-KW"/>
</dbReference>
<dbReference type="OrthoDB" id="191139at2759"/>
<keyword evidence="2" id="KW-0521">NADP</keyword>
<evidence type="ECO:0000256" key="3">
    <source>
        <dbReference type="ARBA" id="ARBA00023002"/>
    </source>
</evidence>
<evidence type="ECO:0000313" key="5">
    <source>
        <dbReference type="Proteomes" id="UP000053317"/>
    </source>
</evidence>
<protein>
    <submittedName>
        <fullName evidence="4">Putative short-chain dehydrogenase</fullName>
    </submittedName>
</protein>
<reference evidence="4 5" key="1">
    <citation type="submission" date="2015-05" db="EMBL/GenBank/DDBJ databases">
        <title>Distinctive expansion of gene families associated with plant cell wall degradation and secondary metabolism in the genomes of grapevine trunk pathogens.</title>
        <authorList>
            <person name="Lawrence D.P."/>
            <person name="Travadon R."/>
            <person name="Rolshausen P.E."/>
            <person name="Baumgartner K."/>
        </authorList>
    </citation>
    <scope>NUCLEOTIDE SEQUENCE [LARGE SCALE GENOMIC DNA]</scope>
    <source>
        <strain evidence="4">UCRPC4</strain>
    </source>
</reference>
<gene>
    <name evidence="4" type="ORF">UCRPC4_g04665</name>
</gene>
<sequence>MGILPSRPTSPTLTEKTLPDQAGKVFIVTGGSSGVGLELANILYGHNAKVYIAARSSEKANEAISTIKSNHPNSKGGIAFLRLDLNDLTGIKSSVEDFLGKETRLDVLWNNAGVMMPPQGSKTAQGYELQLGTNNVATFLFTKLLTPILQKTAKTAPEGSVRVVWVASSAIQLLAPATGVEMDNLDYKRDARPWTKYGASKAGNYFHGVEYAKRYGSDGIVSVSLDPGNLETDLYRYVPTLIRKTILKLVLYPSINGAYTELYGGLSNDITLQQNGCWVKPFGQVVEHPRHSIRQSCQRKEDGGTGIAQQFWEWSEEQVHAYAT</sequence>
<dbReference type="PANTHER" id="PTHR24320">
    <property type="entry name" value="RETINOL DEHYDROGENASE"/>
    <property type="match status" value="1"/>
</dbReference>
<dbReference type="EMBL" id="LCWF01000111">
    <property type="protein sequence ID" value="KKY18943.1"/>
    <property type="molecule type" value="Genomic_DNA"/>
</dbReference>
<accession>A0A0G2G598</accession>
<comment type="similarity">
    <text evidence="1">Belongs to the short-chain dehydrogenases/reductases (SDR) family.</text>
</comment>